<dbReference type="EMBL" id="CAFBSG010000034">
    <property type="protein sequence ID" value="CAB5241229.1"/>
    <property type="molecule type" value="Genomic_DNA"/>
</dbReference>
<feature type="domain" description="NAD-dependent epimerase/dehydratase" evidence="2">
    <location>
        <begin position="4"/>
        <end position="242"/>
    </location>
</feature>
<dbReference type="Pfam" id="PF01370">
    <property type="entry name" value="Epimerase"/>
    <property type="match status" value="1"/>
</dbReference>
<dbReference type="SUPFAM" id="SSF51735">
    <property type="entry name" value="NAD(P)-binding Rossmann-fold domains"/>
    <property type="match status" value="1"/>
</dbReference>
<dbReference type="InterPro" id="IPR036291">
    <property type="entry name" value="NAD(P)-bd_dom_sf"/>
</dbReference>
<comment type="similarity">
    <text evidence="1">Belongs to the NAD(P)-dependent epimerase/dehydratase family.</text>
</comment>
<reference evidence="3" key="1">
    <citation type="submission" date="2020-05" db="EMBL/GenBank/DDBJ databases">
        <authorList>
            <person name="Chiriac C."/>
            <person name="Salcher M."/>
            <person name="Ghai R."/>
            <person name="Kavagutti S V."/>
        </authorList>
    </citation>
    <scope>NUCLEOTIDE SEQUENCE</scope>
</reference>
<proteinExistence type="inferred from homology"/>
<evidence type="ECO:0000256" key="1">
    <source>
        <dbReference type="ARBA" id="ARBA00007637"/>
    </source>
</evidence>
<accession>A0A6J7XV48</accession>
<name>A0A6J7XV48_9ZZZZ</name>
<sequence>MRYLVVGGAGYLGSHLVDLLMSEGHEVVILDNFSGNVTTNFTENALVIDGSITNLTTLEELERLNDISGVFNVAAKKSVSESLLIPLEYEKTNVEGNQNILNYCGRMGIKNFVFTSSAAVYGEVETSNSINEQEMTNPINPYGASKRKAEIAIAQFCASYPLKAISLRVFNMVGARKNVFLDKKGENVLPIMLASLNRSIVFKVNGDDFATIDGTCVRDYVSVHDVANAHLLAMRCLEKEENFGNQVINVSSGAGTSVLELISILNNQTEKPLIWEFTQRREGDPSSVIGNNDLAREILGWEPTISIEQSIYETVTAFEEA</sequence>
<dbReference type="PANTHER" id="PTHR43725:SF53">
    <property type="entry name" value="UDP-ARABINOSE 4-EPIMERASE 1"/>
    <property type="match status" value="1"/>
</dbReference>
<evidence type="ECO:0000259" key="2">
    <source>
        <dbReference type="Pfam" id="PF01370"/>
    </source>
</evidence>
<dbReference type="InterPro" id="IPR001509">
    <property type="entry name" value="Epimerase_deHydtase"/>
</dbReference>
<gene>
    <name evidence="3" type="ORF">UFOPK3554_01311</name>
</gene>
<dbReference type="Gene3D" id="3.90.25.10">
    <property type="entry name" value="UDP-galactose 4-epimerase, domain 1"/>
    <property type="match status" value="1"/>
</dbReference>
<dbReference type="AlphaFoldDB" id="A0A6J7XV48"/>
<dbReference type="PANTHER" id="PTHR43725">
    <property type="entry name" value="UDP-GLUCOSE 4-EPIMERASE"/>
    <property type="match status" value="1"/>
</dbReference>
<dbReference type="Gene3D" id="3.40.50.720">
    <property type="entry name" value="NAD(P)-binding Rossmann-like Domain"/>
    <property type="match status" value="1"/>
</dbReference>
<protein>
    <submittedName>
        <fullName evidence="3">Unannotated protein</fullName>
    </submittedName>
</protein>
<evidence type="ECO:0000313" key="3">
    <source>
        <dbReference type="EMBL" id="CAB5241229.1"/>
    </source>
</evidence>
<organism evidence="3">
    <name type="scientific">freshwater metagenome</name>
    <dbReference type="NCBI Taxonomy" id="449393"/>
    <lineage>
        <taxon>unclassified sequences</taxon>
        <taxon>metagenomes</taxon>
        <taxon>ecological metagenomes</taxon>
    </lineage>
</organism>